<dbReference type="PROSITE" id="PS00109">
    <property type="entry name" value="PROTEIN_KINASE_TYR"/>
    <property type="match status" value="1"/>
</dbReference>
<dbReference type="InterPro" id="IPR002172">
    <property type="entry name" value="LDrepeatLR_classA_rpt"/>
</dbReference>
<keyword evidence="9 18" id="KW-0067">ATP-binding</keyword>
<keyword evidence="12" id="KW-0829">Tyrosine-protein kinase</keyword>
<dbReference type="EMBL" id="BDGG01000016">
    <property type="protein sequence ID" value="GAV08119.1"/>
    <property type="molecule type" value="Genomic_DNA"/>
</dbReference>
<evidence type="ECO:0000256" key="6">
    <source>
        <dbReference type="ARBA" id="ARBA00022729"/>
    </source>
</evidence>
<feature type="region of interest" description="Disordered" evidence="19">
    <location>
        <begin position="523"/>
        <end position="542"/>
    </location>
</feature>
<dbReference type="InterPro" id="IPR020635">
    <property type="entry name" value="Tyr_kinase_cat_dom"/>
</dbReference>
<dbReference type="PROSITE" id="PS50060">
    <property type="entry name" value="MAM_2"/>
    <property type="match status" value="2"/>
</dbReference>
<evidence type="ECO:0000256" key="12">
    <source>
        <dbReference type="ARBA" id="ARBA00023137"/>
    </source>
</evidence>
<dbReference type="GO" id="GO:0007169">
    <property type="term" value="P:cell surface receptor protein tyrosine kinase signaling pathway"/>
    <property type="evidence" value="ECO:0007669"/>
    <property type="project" value="TreeGrafter"/>
</dbReference>
<evidence type="ECO:0000256" key="14">
    <source>
        <dbReference type="ARBA" id="ARBA00023170"/>
    </source>
</evidence>
<dbReference type="GO" id="GO:0048468">
    <property type="term" value="P:cell development"/>
    <property type="evidence" value="ECO:0007669"/>
    <property type="project" value="UniProtKB-ARBA"/>
</dbReference>
<dbReference type="GO" id="GO:0045664">
    <property type="term" value="P:regulation of neuron differentiation"/>
    <property type="evidence" value="ECO:0007669"/>
    <property type="project" value="TreeGrafter"/>
</dbReference>
<dbReference type="PROSITE" id="PS50068">
    <property type="entry name" value="LDLRA_2"/>
    <property type="match status" value="1"/>
</dbReference>
<dbReference type="InterPro" id="IPR011009">
    <property type="entry name" value="Kinase-like_dom_sf"/>
</dbReference>
<dbReference type="GO" id="GO:0004714">
    <property type="term" value="F:transmembrane receptor protein tyrosine kinase activity"/>
    <property type="evidence" value="ECO:0007669"/>
    <property type="project" value="UniProtKB-EC"/>
</dbReference>
<evidence type="ECO:0000313" key="23">
    <source>
        <dbReference type="EMBL" id="GAV08119.1"/>
    </source>
</evidence>
<evidence type="ECO:0000256" key="1">
    <source>
        <dbReference type="ARBA" id="ARBA00004251"/>
    </source>
</evidence>
<dbReference type="InterPro" id="IPR001245">
    <property type="entry name" value="Ser-Thr/Tyr_kinase_cat_dom"/>
</dbReference>
<comment type="caution">
    <text evidence="23">The sequence shown here is derived from an EMBL/GenBank/DDBJ whole genome shotgun (WGS) entry which is preliminary data.</text>
</comment>
<dbReference type="Pfam" id="PF00629">
    <property type="entry name" value="MAM"/>
    <property type="match status" value="2"/>
</dbReference>
<organism evidence="23 24">
    <name type="scientific">Ramazzottius varieornatus</name>
    <name type="common">Water bear</name>
    <name type="synonym">Tardigrade</name>
    <dbReference type="NCBI Taxonomy" id="947166"/>
    <lineage>
        <taxon>Eukaryota</taxon>
        <taxon>Metazoa</taxon>
        <taxon>Ecdysozoa</taxon>
        <taxon>Tardigrada</taxon>
        <taxon>Eutardigrada</taxon>
        <taxon>Parachela</taxon>
        <taxon>Hypsibioidea</taxon>
        <taxon>Ramazzottiidae</taxon>
        <taxon>Ramazzottius</taxon>
    </lineage>
</organism>
<dbReference type="CDD" id="cd06263">
    <property type="entry name" value="MAM"/>
    <property type="match status" value="1"/>
</dbReference>
<evidence type="ECO:0000256" key="7">
    <source>
        <dbReference type="ARBA" id="ARBA00022741"/>
    </source>
</evidence>
<dbReference type="SMART" id="SM00219">
    <property type="entry name" value="TyrKc"/>
    <property type="match status" value="1"/>
</dbReference>
<dbReference type="SUPFAM" id="SSF56112">
    <property type="entry name" value="Protein kinase-like (PK-like)"/>
    <property type="match status" value="1"/>
</dbReference>
<sequence length="1080" mass="116955">MKSKHFLVRLSSGGFPCIPLVMAVAVTGRHLCSFGTDDDCSLWTYSSSFIVSGMNTPSAHPSYPLPVRGGVLLLHGANSTHLNMSAVVESVWLNQSSASCSFVFDLIILEPATLEAAEVQLQSSDAPDHILWSSQDEPSKTPPRWHRHKISLGSFTNPFRILLEVTVKLPSANETPLLGIDNLHLEQCFAGSMKDNTCPPGSFPCRADATCLPSESLCDFTADCSDGSDEADVCDALPEGSQCDFEHDLCGWIPSSGDGWVRLLAADVSGSPPFNDHTAKAWNGSLLAINFEGLKDTSASYRIRSRIYQRFASPKDSECAIRFYYRTSGLIRLASVVLVIHHAEESAAEGQALWKLTPHNEGKAADPWRRASVKVPETYHRFFVQFVEVGGIRKEAFAIDDVSLSWGCFFQGINDSSRPITPAQAVPDVRFNLSDCLKDKCAGVSRVKNERMLPDGVYRWFVPVSGVYQIIAQGASGGGPSDRKSGSACPGSAITSLVQLAGQTEVLFVAGEPGQAACTAVTETEKISDGDDPTCEKGGGGGGGGSFVYKEVGRPGRSGRYEAIVAAHGGNGYSVGQPECANTPRNTETCADTSRQRAGGFGGGGKSCGTEGGSGGWYFPLERTSEPYSEASRSTEKPVGQDANGWVFVQLMCKCRVDCLLDQANLTFLCPVQFEDEERLDNAEDKTLPYILSCGLFVLVLGGILFCLFMACRKDAAKRVSRRRALRSCMSKCSEVEYGNIPLHSLGDGTCSIPLMETNQLYELSGVRTFEHVRRIPGNSLFIAQPIGRGAFGTVYRGTMQTEKAKVDVAMKALNNAVSAEADVDFATEALLVSRFHHPNIVACFGVSAADFQPSCIVLELLPGGDVKSFLQRCRSITDSLSTSMNELLDITIDIARGCQYMEEHRFVHRDIAARNCLLTSTGKGRAAKIADFGMARDVFRSEYYRRNASHLLPVKWMAPESLTEGLFSSKSDVWSFGVFLWEVFSLGCSQYPGLSNQEVMAYVGNGGRLSLPSPYCPDELYELMQHCWIKASADRATFSVVLEKLLELVGLPAVTSARLPTAADAPLPLGSVTDLPNVS</sequence>
<dbReference type="OrthoDB" id="73209at2759"/>
<dbReference type="InterPro" id="IPR000719">
    <property type="entry name" value="Prot_kinase_dom"/>
</dbReference>
<feature type="region of interest" description="Disordered" evidence="19">
    <location>
        <begin position="586"/>
        <end position="606"/>
    </location>
</feature>
<dbReference type="GO" id="GO:0043235">
    <property type="term" value="C:receptor complex"/>
    <property type="evidence" value="ECO:0007669"/>
    <property type="project" value="TreeGrafter"/>
</dbReference>
<dbReference type="InterPro" id="IPR008266">
    <property type="entry name" value="Tyr_kinase_AS"/>
</dbReference>
<evidence type="ECO:0000256" key="4">
    <source>
        <dbReference type="ARBA" id="ARBA00022679"/>
    </source>
</evidence>
<dbReference type="InterPro" id="IPR017441">
    <property type="entry name" value="Protein_kinase_ATP_BS"/>
</dbReference>
<comment type="catalytic activity">
    <reaction evidence="16">
        <text>L-tyrosyl-[protein] + ATP = O-phospho-L-tyrosyl-[protein] + ADP + H(+)</text>
        <dbReference type="Rhea" id="RHEA:10596"/>
        <dbReference type="Rhea" id="RHEA-COMP:10136"/>
        <dbReference type="Rhea" id="RHEA-COMP:20101"/>
        <dbReference type="ChEBI" id="CHEBI:15378"/>
        <dbReference type="ChEBI" id="CHEBI:30616"/>
        <dbReference type="ChEBI" id="CHEBI:46858"/>
        <dbReference type="ChEBI" id="CHEBI:61978"/>
        <dbReference type="ChEBI" id="CHEBI:456216"/>
        <dbReference type="EC" id="2.7.10.1"/>
    </reaction>
</comment>
<dbReference type="Pfam" id="PF00057">
    <property type="entry name" value="Ldl_recept_a"/>
    <property type="match status" value="1"/>
</dbReference>
<keyword evidence="8" id="KW-0418">Kinase</keyword>
<keyword evidence="13" id="KW-1015">Disulfide bond</keyword>
<dbReference type="GO" id="GO:0030182">
    <property type="term" value="P:neuron differentiation"/>
    <property type="evidence" value="ECO:0007669"/>
    <property type="project" value="UniProtKB-ARBA"/>
</dbReference>
<evidence type="ECO:0000313" key="24">
    <source>
        <dbReference type="Proteomes" id="UP000186922"/>
    </source>
</evidence>
<name>A0A1D1WA82_RAMVA</name>
<feature type="transmembrane region" description="Helical" evidence="20">
    <location>
        <begin position="690"/>
        <end position="712"/>
    </location>
</feature>
<keyword evidence="24" id="KW-1185">Reference proteome</keyword>
<dbReference type="SMART" id="SM00192">
    <property type="entry name" value="LDLa"/>
    <property type="match status" value="1"/>
</dbReference>
<evidence type="ECO:0000256" key="18">
    <source>
        <dbReference type="PROSITE-ProRule" id="PRU10141"/>
    </source>
</evidence>
<evidence type="ECO:0000256" key="13">
    <source>
        <dbReference type="ARBA" id="ARBA00023157"/>
    </source>
</evidence>
<comment type="subcellular location">
    <subcellularLocation>
        <location evidence="1">Cell membrane</location>
        <topology evidence="1">Single-pass type I membrane protein</topology>
    </subcellularLocation>
</comment>
<evidence type="ECO:0000256" key="5">
    <source>
        <dbReference type="ARBA" id="ARBA00022692"/>
    </source>
</evidence>
<keyword evidence="4" id="KW-0808">Transferase</keyword>
<dbReference type="PANTHER" id="PTHR24416">
    <property type="entry name" value="TYROSINE-PROTEIN KINASE RECEPTOR"/>
    <property type="match status" value="1"/>
</dbReference>
<evidence type="ECO:0000256" key="10">
    <source>
        <dbReference type="ARBA" id="ARBA00022989"/>
    </source>
</evidence>
<gene>
    <name evidence="23" type="primary">RvY_17860</name>
    <name evidence="23" type="synonym">RvY_17860.1</name>
    <name evidence="23" type="ORF">RvY_17860-1</name>
</gene>
<dbReference type="CDD" id="cd00112">
    <property type="entry name" value="LDLa"/>
    <property type="match status" value="1"/>
</dbReference>
<reference evidence="23 24" key="1">
    <citation type="journal article" date="2016" name="Nat. Commun.">
        <title>Extremotolerant tardigrade genome and improved radiotolerance of human cultured cells by tardigrade-unique protein.</title>
        <authorList>
            <person name="Hashimoto T."/>
            <person name="Horikawa D.D."/>
            <person name="Saito Y."/>
            <person name="Kuwahara H."/>
            <person name="Kozuka-Hata H."/>
            <person name="Shin-I T."/>
            <person name="Minakuchi Y."/>
            <person name="Ohishi K."/>
            <person name="Motoyama A."/>
            <person name="Aizu T."/>
            <person name="Enomoto A."/>
            <person name="Kondo K."/>
            <person name="Tanaka S."/>
            <person name="Hara Y."/>
            <person name="Koshikawa S."/>
            <person name="Sagara H."/>
            <person name="Miura T."/>
            <person name="Yokobori S."/>
            <person name="Miyagawa K."/>
            <person name="Suzuki Y."/>
            <person name="Kubo T."/>
            <person name="Oyama M."/>
            <person name="Kohara Y."/>
            <person name="Fujiyama A."/>
            <person name="Arakawa K."/>
            <person name="Katayama T."/>
            <person name="Toyoda A."/>
            <person name="Kunieda T."/>
        </authorList>
    </citation>
    <scope>NUCLEOTIDE SEQUENCE [LARGE SCALE GENOMIC DNA]</scope>
    <source>
        <strain evidence="23 24">YOKOZUNA-1</strain>
    </source>
</reference>
<dbReference type="GO" id="GO:0005886">
    <property type="term" value="C:plasma membrane"/>
    <property type="evidence" value="ECO:0007669"/>
    <property type="project" value="UniProtKB-SubCell"/>
</dbReference>
<dbReference type="Gene3D" id="4.10.400.10">
    <property type="entry name" value="Low-density Lipoprotein Receptor"/>
    <property type="match status" value="1"/>
</dbReference>
<dbReference type="SUPFAM" id="SSF57424">
    <property type="entry name" value="LDL receptor-like module"/>
    <property type="match status" value="1"/>
</dbReference>
<evidence type="ECO:0000256" key="17">
    <source>
        <dbReference type="PROSITE-ProRule" id="PRU00124"/>
    </source>
</evidence>
<evidence type="ECO:0000256" key="11">
    <source>
        <dbReference type="ARBA" id="ARBA00023136"/>
    </source>
</evidence>
<dbReference type="InterPro" id="IPR050122">
    <property type="entry name" value="RTK"/>
</dbReference>
<feature type="binding site" evidence="18">
    <location>
        <position position="812"/>
    </location>
    <ligand>
        <name>ATP</name>
        <dbReference type="ChEBI" id="CHEBI:30616"/>
    </ligand>
</feature>
<evidence type="ECO:0000256" key="15">
    <source>
        <dbReference type="ARBA" id="ARBA00023180"/>
    </source>
</evidence>
<dbReference type="InterPro" id="IPR023415">
    <property type="entry name" value="LDLR_class-A_CS"/>
</dbReference>
<dbReference type="PROSITE" id="PS01209">
    <property type="entry name" value="LDLRA_1"/>
    <property type="match status" value="1"/>
</dbReference>
<feature type="domain" description="Protein kinase" evidence="21">
    <location>
        <begin position="781"/>
        <end position="1050"/>
    </location>
</feature>
<keyword evidence="7 18" id="KW-0547">Nucleotide-binding</keyword>
<keyword evidence="5 20" id="KW-0812">Transmembrane</keyword>
<evidence type="ECO:0000256" key="19">
    <source>
        <dbReference type="SAM" id="MobiDB-lite"/>
    </source>
</evidence>
<dbReference type="InterPro" id="IPR000998">
    <property type="entry name" value="MAM_dom"/>
</dbReference>
<dbReference type="InterPro" id="IPR036055">
    <property type="entry name" value="LDL_receptor-like_sf"/>
</dbReference>
<dbReference type="GO" id="GO:0051130">
    <property type="term" value="P:positive regulation of cellular component organization"/>
    <property type="evidence" value="ECO:0007669"/>
    <property type="project" value="UniProtKB-ARBA"/>
</dbReference>
<proteinExistence type="predicted"/>
<dbReference type="SUPFAM" id="SSF49899">
    <property type="entry name" value="Concanavalin A-like lectins/glucanases"/>
    <property type="match status" value="2"/>
</dbReference>
<keyword evidence="14" id="KW-0675">Receptor</keyword>
<dbReference type="SMART" id="SM00137">
    <property type="entry name" value="MAM"/>
    <property type="match status" value="1"/>
</dbReference>
<dbReference type="AlphaFoldDB" id="A0A1D1WA82"/>
<keyword evidence="6" id="KW-0732">Signal</keyword>
<dbReference type="STRING" id="947166.A0A1D1WA82"/>
<dbReference type="PRINTS" id="PR00109">
    <property type="entry name" value="TYRKINASE"/>
</dbReference>
<keyword evidence="3" id="KW-1003">Cell membrane</keyword>
<evidence type="ECO:0000259" key="22">
    <source>
        <dbReference type="PROSITE" id="PS50060"/>
    </source>
</evidence>
<dbReference type="EC" id="2.7.10.1" evidence="2"/>
<dbReference type="InterPro" id="IPR013320">
    <property type="entry name" value="ConA-like_dom_sf"/>
</dbReference>
<dbReference type="PROSITE" id="PS50011">
    <property type="entry name" value="PROTEIN_KINASE_DOM"/>
    <property type="match status" value="1"/>
</dbReference>
<evidence type="ECO:0000256" key="3">
    <source>
        <dbReference type="ARBA" id="ARBA00022475"/>
    </source>
</evidence>
<dbReference type="GO" id="GO:0005524">
    <property type="term" value="F:ATP binding"/>
    <property type="evidence" value="ECO:0007669"/>
    <property type="project" value="UniProtKB-UniRule"/>
</dbReference>
<dbReference type="Proteomes" id="UP000186922">
    <property type="component" value="Unassembled WGS sequence"/>
</dbReference>
<dbReference type="FunFam" id="1.10.510.10:FF:001512">
    <property type="entry name" value="Receptor tyrosine-protein kinase erbB-2"/>
    <property type="match status" value="1"/>
</dbReference>
<comment type="caution">
    <text evidence="17">Lacks conserved residue(s) required for the propagation of feature annotation.</text>
</comment>
<dbReference type="Pfam" id="PF07714">
    <property type="entry name" value="PK_Tyr_Ser-Thr"/>
    <property type="match status" value="1"/>
</dbReference>
<dbReference type="PANTHER" id="PTHR24416:SF604">
    <property type="entry name" value="RECEPTOR PROTEIN-TYROSINE KINASE"/>
    <property type="match status" value="1"/>
</dbReference>
<evidence type="ECO:0000256" key="20">
    <source>
        <dbReference type="SAM" id="Phobius"/>
    </source>
</evidence>
<evidence type="ECO:0000256" key="8">
    <source>
        <dbReference type="ARBA" id="ARBA00022777"/>
    </source>
</evidence>
<protein>
    <recommendedName>
        <fullName evidence="2">receptor protein-tyrosine kinase</fullName>
        <ecNumber evidence="2">2.7.10.1</ecNumber>
    </recommendedName>
</protein>
<evidence type="ECO:0000256" key="2">
    <source>
        <dbReference type="ARBA" id="ARBA00011902"/>
    </source>
</evidence>
<evidence type="ECO:0000259" key="21">
    <source>
        <dbReference type="PROSITE" id="PS50011"/>
    </source>
</evidence>
<feature type="domain" description="MAM" evidence="22">
    <location>
        <begin position="241"/>
        <end position="410"/>
    </location>
</feature>
<dbReference type="Pfam" id="PF12810">
    <property type="entry name" value="ALK_LTK_GRD"/>
    <property type="match status" value="1"/>
</dbReference>
<feature type="domain" description="MAM" evidence="22">
    <location>
        <begin position="30"/>
        <end position="190"/>
    </location>
</feature>
<keyword evidence="15" id="KW-0325">Glycoprotein</keyword>
<dbReference type="Gene3D" id="2.60.120.200">
    <property type="match status" value="2"/>
</dbReference>
<keyword evidence="10 20" id="KW-1133">Transmembrane helix</keyword>
<dbReference type="Gene3D" id="1.10.510.10">
    <property type="entry name" value="Transferase(Phosphotransferase) domain 1"/>
    <property type="match status" value="1"/>
</dbReference>
<accession>A0A1D1WA82</accession>
<evidence type="ECO:0000256" key="16">
    <source>
        <dbReference type="ARBA" id="ARBA00051243"/>
    </source>
</evidence>
<evidence type="ECO:0000256" key="9">
    <source>
        <dbReference type="ARBA" id="ARBA00022840"/>
    </source>
</evidence>
<dbReference type="PROSITE" id="PS00107">
    <property type="entry name" value="PROTEIN_KINASE_ATP"/>
    <property type="match status" value="1"/>
</dbReference>
<dbReference type="InterPro" id="IPR055163">
    <property type="entry name" value="ALK/LTK-like_GRD"/>
</dbReference>
<keyword evidence="11 20" id="KW-0472">Membrane</keyword>